<evidence type="ECO:0000313" key="2">
    <source>
        <dbReference type="EMBL" id="QJA72771.1"/>
    </source>
</evidence>
<sequence>MSLKRLEDYTNEELLALSSENIDILIDLECAHAGVQLLPDKPVPVVGNEINPDIDVFEVKVESNYFANREDAAEVVDLISSKKRMHLGYVSGPSYKRKIKGPDISPIDIRISKIFSEDLWSRIGIETEMIESKRKEYDEKKKEYDHIVESRQEISGTVFNKISAARQEKHMFDMLCNEARRYLKLSLGDKEIAMRFMIDVRPKDEQMIRDNFEEWVIEHVRDQMEGVAQ</sequence>
<name>A0A6M3IZK9_9ZZZZ</name>
<dbReference type="AlphaFoldDB" id="A0A6M3IZK9"/>
<accession>A0A6M3IZK9</accession>
<proteinExistence type="predicted"/>
<dbReference type="EMBL" id="MT141977">
    <property type="protein sequence ID" value="QJA72771.1"/>
    <property type="molecule type" value="Genomic_DNA"/>
</dbReference>
<organism evidence="1">
    <name type="scientific">viral metagenome</name>
    <dbReference type="NCBI Taxonomy" id="1070528"/>
    <lineage>
        <taxon>unclassified sequences</taxon>
        <taxon>metagenomes</taxon>
        <taxon>organismal metagenomes</taxon>
    </lineage>
</organism>
<protein>
    <submittedName>
        <fullName evidence="1">Uncharacterized protein</fullName>
    </submittedName>
</protein>
<gene>
    <name evidence="2" type="ORF">MM415A02614_0005</name>
    <name evidence="1" type="ORF">MM415B00683_0040</name>
</gene>
<dbReference type="EMBL" id="MT141486">
    <property type="protein sequence ID" value="QJA62970.1"/>
    <property type="molecule type" value="Genomic_DNA"/>
</dbReference>
<reference evidence="1" key="1">
    <citation type="submission" date="2020-03" db="EMBL/GenBank/DDBJ databases">
        <title>The deep terrestrial virosphere.</title>
        <authorList>
            <person name="Holmfeldt K."/>
            <person name="Nilsson E."/>
            <person name="Simone D."/>
            <person name="Lopez-Fernandez M."/>
            <person name="Wu X."/>
            <person name="de Brujin I."/>
            <person name="Lundin D."/>
            <person name="Andersson A."/>
            <person name="Bertilsson S."/>
            <person name="Dopson M."/>
        </authorList>
    </citation>
    <scope>NUCLEOTIDE SEQUENCE</scope>
    <source>
        <strain evidence="2">MM415A02614</strain>
        <strain evidence="1">MM415B00683</strain>
    </source>
</reference>
<evidence type="ECO:0000313" key="1">
    <source>
        <dbReference type="EMBL" id="QJA62970.1"/>
    </source>
</evidence>